<keyword evidence="5 6" id="KW-0238">DNA-binding</keyword>
<comment type="caution">
    <text evidence="10">The sequence shown here is derived from an EMBL/GenBank/DDBJ whole genome shotgun (WGS) entry which is preliminary data.</text>
</comment>
<keyword evidence="8" id="KW-0732">Signal</keyword>
<accession>A0ABN8RMZ7</accession>
<dbReference type="SMART" id="SM00980">
    <property type="entry name" value="THAP"/>
    <property type="match status" value="1"/>
</dbReference>
<evidence type="ECO:0000256" key="8">
    <source>
        <dbReference type="SAM" id="SignalP"/>
    </source>
</evidence>
<dbReference type="InterPro" id="IPR027806">
    <property type="entry name" value="HARBI1_dom"/>
</dbReference>
<dbReference type="Pfam" id="PF13613">
    <property type="entry name" value="HTH_Tnp_4"/>
    <property type="match status" value="1"/>
</dbReference>
<reference evidence="10 11" key="1">
    <citation type="submission" date="2022-05" db="EMBL/GenBank/DDBJ databases">
        <authorList>
            <consortium name="Genoscope - CEA"/>
            <person name="William W."/>
        </authorList>
    </citation>
    <scope>NUCLEOTIDE SEQUENCE [LARGE SCALE GENOMIC DNA]</scope>
</reference>
<feature type="chain" id="PRO_5045752030" description="THAP-type domain-containing protein" evidence="8">
    <location>
        <begin position="17"/>
        <end position="505"/>
    </location>
</feature>
<evidence type="ECO:0000256" key="7">
    <source>
        <dbReference type="SAM" id="MobiDB-lite"/>
    </source>
</evidence>
<protein>
    <recommendedName>
        <fullName evidence="9">THAP-type domain-containing protein</fullName>
    </recommendedName>
</protein>
<keyword evidence="3 6" id="KW-0863">Zinc-finger</keyword>
<feature type="region of interest" description="Disordered" evidence="7">
    <location>
        <begin position="150"/>
        <end position="182"/>
    </location>
</feature>
<evidence type="ECO:0000256" key="4">
    <source>
        <dbReference type="ARBA" id="ARBA00022833"/>
    </source>
</evidence>
<sequence length="505" mass="57530">MVNKLVASFAWNMVLCMIVGCGSKSGRDKGLYFARVPSVVTNQGEEAQELSKERRSRWISAISRDDLTEEILENDRVCEKHFVSGRAAKSWDKYNIDWVPTLLLGHKKATDRAHHKEAAAKRSERARERELVKKPAFEKRERELELERAAKRQKLDEPGEQVSNLSFEGNESKEKKTTAEAGTQTEEFEYLFSSLNIDRKPFDRWEFVQNEEKVKFYTGLPSFDILHNVLEHVSPFVAYKSQNLTTFQEFIMTLIKLKLDAPHQDLSYRFNVSLSTVSRIFSAWMVALDVRLAPLINWPEREDLWRTMPQCFKYSFGNKTTVIIDCFEVFINRPSNLLARAQTWSSYKHHNTVKVLIGITPQGTISYVSQAWGGRTSDKFLTENCGILNKLLPGDLVLADRGFTIAESVMFQQAQLAIPAFTKGKDQLDPVDVEKTRGIANVRIHVERVIGLLRRKYSILSGILPIDFLISNPNGSQEEATPMIDRIINVSAALVNLCPGIVPLD</sequence>
<dbReference type="PROSITE" id="PS50950">
    <property type="entry name" value="ZF_THAP"/>
    <property type="match status" value="1"/>
</dbReference>
<evidence type="ECO:0000313" key="10">
    <source>
        <dbReference type="EMBL" id="CAH3178717.1"/>
    </source>
</evidence>
<keyword evidence="2" id="KW-0479">Metal-binding</keyword>
<feature type="domain" description="THAP-type" evidence="9">
    <location>
        <begin position="13"/>
        <end position="103"/>
    </location>
</feature>
<evidence type="ECO:0000313" key="11">
    <source>
        <dbReference type="Proteomes" id="UP001159427"/>
    </source>
</evidence>
<feature type="region of interest" description="Disordered" evidence="7">
    <location>
        <begin position="110"/>
        <end position="132"/>
    </location>
</feature>
<dbReference type="PANTHER" id="PTHR23080:SF144">
    <property type="entry name" value="SPINDLE AND KINETOCHORE ASSOCIATED COMPLEX SUBUNIT 3"/>
    <property type="match status" value="1"/>
</dbReference>
<name>A0ABN8RMZ7_9CNID</name>
<evidence type="ECO:0000259" key="9">
    <source>
        <dbReference type="PROSITE" id="PS50950"/>
    </source>
</evidence>
<organism evidence="10 11">
    <name type="scientific">Porites evermanni</name>
    <dbReference type="NCBI Taxonomy" id="104178"/>
    <lineage>
        <taxon>Eukaryota</taxon>
        <taxon>Metazoa</taxon>
        <taxon>Cnidaria</taxon>
        <taxon>Anthozoa</taxon>
        <taxon>Hexacorallia</taxon>
        <taxon>Scleractinia</taxon>
        <taxon>Fungiina</taxon>
        <taxon>Poritidae</taxon>
        <taxon>Porites</taxon>
    </lineage>
</organism>
<dbReference type="PANTHER" id="PTHR23080">
    <property type="entry name" value="THAP DOMAIN PROTEIN"/>
    <property type="match status" value="1"/>
</dbReference>
<evidence type="ECO:0000256" key="5">
    <source>
        <dbReference type="ARBA" id="ARBA00023125"/>
    </source>
</evidence>
<dbReference type="Pfam" id="PF05485">
    <property type="entry name" value="THAP"/>
    <property type="match status" value="1"/>
</dbReference>
<keyword evidence="4" id="KW-0862">Zinc</keyword>
<evidence type="ECO:0000256" key="1">
    <source>
        <dbReference type="ARBA" id="ARBA00001968"/>
    </source>
</evidence>
<dbReference type="InterPro" id="IPR027805">
    <property type="entry name" value="Transposase_HTH_dom"/>
</dbReference>
<dbReference type="SUPFAM" id="SSF57716">
    <property type="entry name" value="Glucocorticoid receptor-like (DNA-binding domain)"/>
    <property type="match status" value="1"/>
</dbReference>
<gene>
    <name evidence="10" type="ORF">PEVE_00011934</name>
</gene>
<dbReference type="PROSITE" id="PS51257">
    <property type="entry name" value="PROKAR_LIPOPROTEIN"/>
    <property type="match status" value="1"/>
</dbReference>
<proteinExistence type="predicted"/>
<feature type="signal peptide" evidence="8">
    <location>
        <begin position="1"/>
        <end position="16"/>
    </location>
</feature>
<dbReference type="Pfam" id="PF13359">
    <property type="entry name" value="DDE_Tnp_4"/>
    <property type="match status" value="1"/>
</dbReference>
<evidence type="ECO:0000256" key="3">
    <source>
        <dbReference type="ARBA" id="ARBA00022771"/>
    </source>
</evidence>
<dbReference type="InterPro" id="IPR006612">
    <property type="entry name" value="THAP_Znf"/>
</dbReference>
<evidence type="ECO:0000256" key="2">
    <source>
        <dbReference type="ARBA" id="ARBA00022723"/>
    </source>
</evidence>
<comment type="cofactor">
    <cofactor evidence="1">
        <name>a divalent metal cation</name>
        <dbReference type="ChEBI" id="CHEBI:60240"/>
    </cofactor>
</comment>
<dbReference type="Proteomes" id="UP001159427">
    <property type="component" value="Unassembled WGS sequence"/>
</dbReference>
<keyword evidence="11" id="KW-1185">Reference proteome</keyword>
<evidence type="ECO:0000256" key="6">
    <source>
        <dbReference type="PROSITE-ProRule" id="PRU00309"/>
    </source>
</evidence>
<dbReference type="EMBL" id="CALNXI010001872">
    <property type="protein sequence ID" value="CAH3178717.1"/>
    <property type="molecule type" value="Genomic_DNA"/>
</dbReference>